<dbReference type="PANTHER" id="PTHR46140">
    <property type="entry name" value="VACUOLAR TRANSPORTER CHAPERONE 1-RELATED"/>
    <property type="match status" value="1"/>
</dbReference>
<proteinExistence type="predicted"/>
<evidence type="ECO:0000256" key="5">
    <source>
        <dbReference type="SAM" id="MobiDB-lite"/>
    </source>
</evidence>
<keyword evidence="9" id="KW-1185">Reference proteome</keyword>
<comment type="subcellular location">
    <subcellularLocation>
        <location evidence="1">Endomembrane system</location>
        <topology evidence="1">Multi-pass membrane protein</topology>
    </subcellularLocation>
</comment>
<keyword evidence="4 6" id="KW-0472">Membrane</keyword>
<protein>
    <recommendedName>
        <fullName evidence="7">DUF202 domain-containing protein</fullName>
    </recommendedName>
</protein>
<feature type="compositionally biased region" description="Basic and acidic residues" evidence="5">
    <location>
        <begin position="29"/>
        <end position="38"/>
    </location>
</feature>
<dbReference type="InterPro" id="IPR003807">
    <property type="entry name" value="DUF202"/>
</dbReference>
<reference evidence="8 9" key="1">
    <citation type="submission" date="2016-07" db="EMBL/GenBank/DDBJ databases">
        <title>Pervasive Adenine N6-methylation of Active Genes in Fungi.</title>
        <authorList>
            <consortium name="DOE Joint Genome Institute"/>
            <person name="Mondo S.J."/>
            <person name="Dannebaum R.O."/>
            <person name="Kuo R.C."/>
            <person name="Labutti K."/>
            <person name="Haridas S."/>
            <person name="Kuo A."/>
            <person name="Salamov A."/>
            <person name="Ahrendt S.R."/>
            <person name="Lipzen A."/>
            <person name="Sullivan W."/>
            <person name="Andreopoulos W.B."/>
            <person name="Clum A."/>
            <person name="Lindquist E."/>
            <person name="Daum C."/>
            <person name="Ramamoorthy G.K."/>
            <person name="Gryganskyi A."/>
            <person name="Culley D."/>
            <person name="Magnuson J.K."/>
            <person name="James T.Y."/>
            <person name="O'Malley M.A."/>
            <person name="Stajich J.E."/>
            <person name="Spatafora J.W."/>
            <person name="Visel A."/>
            <person name="Grigoriev I.V."/>
        </authorList>
    </citation>
    <scope>NUCLEOTIDE SEQUENCE [LARGE SCALE GENOMIC DNA]</scope>
    <source>
        <strain evidence="8 9">NRRL 3116</strain>
    </source>
</reference>
<organism evidence="8 9">
    <name type="scientific">Lobosporangium transversale</name>
    <dbReference type="NCBI Taxonomy" id="64571"/>
    <lineage>
        <taxon>Eukaryota</taxon>
        <taxon>Fungi</taxon>
        <taxon>Fungi incertae sedis</taxon>
        <taxon>Mucoromycota</taxon>
        <taxon>Mortierellomycotina</taxon>
        <taxon>Mortierellomycetes</taxon>
        <taxon>Mortierellales</taxon>
        <taxon>Mortierellaceae</taxon>
        <taxon>Lobosporangium</taxon>
    </lineage>
</organism>
<dbReference type="GO" id="GO:0006797">
    <property type="term" value="P:polyphosphate metabolic process"/>
    <property type="evidence" value="ECO:0007669"/>
    <property type="project" value="TreeGrafter"/>
</dbReference>
<feature type="transmembrane region" description="Helical" evidence="6">
    <location>
        <begin position="169"/>
        <end position="190"/>
    </location>
</feature>
<gene>
    <name evidence="8" type="ORF">BCR41DRAFT_362306</name>
</gene>
<feature type="region of interest" description="Disordered" evidence="5">
    <location>
        <begin position="1"/>
        <end position="77"/>
    </location>
</feature>
<dbReference type="GO" id="GO:0012505">
    <property type="term" value="C:endomembrane system"/>
    <property type="evidence" value="ECO:0007669"/>
    <property type="project" value="UniProtKB-SubCell"/>
</dbReference>
<dbReference type="RefSeq" id="XP_021876766.1">
    <property type="nucleotide sequence ID" value="XM_022025706.1"/>
</dbReference>
<evidence type="ECO:0000256" key="3">
    <source>
        <dbReference type="ARBA" id="ARBA00022989"/>
    </source>
</evidence>
<evidence type="ECO:0000256" key="6">
    <source>
        <dbReference type="SAM" id="Phobius"/>
    </source>
</evidence>
<name>A0A1Y2G9J3_9FUNG</name>
<dbReference type="GO" id="GO:0033254">
    <property type="term" value="C:vacuolar transporter chaperone complex"/>
    <property type="evidence" value="ECO:0007669"/>
    <property type="project" value="TreeGrafter"/>
</dbReference>
<dbReference type="OrthoDB" id="2446210at2759"/>
<feature type="non-terminal residue" evidence="8">
    <location>
        <position position="194"/>
    </location>
</feature>
<dbReference type="PANTHER" id="PTHR46140:SF1">
    <property type="entry name" value="VACUOLAR TRANSPORTER CHAPERONE COMPLEX SUBUNIT 4-RELATED"/>
    <property type="match status" value="1"/>
</dbReference>
<dbReference type="GeneID" id="33567549"/>
<feature type="compositionally biased region" description="Polar residues" evidence="5">
    <location>
        <begin position="57"/>
        <end position="66"/>
    </location>
</feature>
<feature type="transmembrane region" description="Helical" evidence="6">
    <location>
        <begin position="132"/>
        <end position="157"/>
    </location>
</feature>
<sequence length="194" mass="22100">MEATRSLTPQPWHPDYNNRDSTVNPLDLPEDRNRHRDDTDDDTESETDDHPKRGKSPGNSNGSNEKNGPVLNKTRKNIFSRLRRSRTKVTYKVTGTGRYAQFSNERLYLHWIRFGILQGTIAVTLLSFGNNIVTSIGVGALILALTTLIYGTTLYHLRHLYMITKRKDVVYYARTIPTLLCLGLIAVYLANFIC</sequence>
<dbReference type="GO" id="GO:0007034">
    <property type="term" value="P:vacuolar transport"/>
    <property type="evidence" value="ECO:0007669"/>
    <property type="project" value="TreeGrafter"/>
</dbReference>
<dbReference type="InterPro" id="IPR051572">
    <property type="entry name" value="VTC_Complex_Subunit"/>
</dbReference>
<evidence type="ECO:0000313" key="8">
    <source>
        <dbReference type="EMBL" id="ORZ04829.1"/>
    </source>
</evidence>
<evidence type="ECO:0000313" key="9">
    <source>
        <dbReference type="Proteomes" id="UP000193648"/>
    </source>
</evidence>
<dbReference type="EMBL" id="MCFF01000054">
    <property type="protein sequence ID" value="ORZ04829.1"/>
    <property type="molecule type" value="Genomic_DNA"/>
</dbReference>
<evidence type="ECO:0000256" key="4">
    <source>
        <dbReference type="ARBA" id="ARBA00023136"/>
    </source>
</evidence>
<dbReference type="GO" id="GO:0016237">
    <property type="term" value="P:microautophagy"/>
    <property type="evidence" value="ECO:0007669"/>
    <property type="project" value="TreeGrafter"/>
</dbReference>
<dbReference type="GO" id="GO:0000329">
    <property type="term" value="C:fungal-type vacuole membrane"/>
    <property type="evidence" value="ECO:0007669"/>
    <property type="project" value="TreeGrafter"/>
</dbReference>
<dbReference type="Pfam" id="PF02656">
    <property type="entry name" value="DUF202"/>
    <property type="match status" value="1"/>
</dbReference>
<keyword evidence="3 6" id="KW-1133">Transmembrane helix</keyword>
<dbReference type="AlphaFoldDB" id="A0A1Y2G9J3"/>
<feature type="transmembrane region" description="Helical" evidence="6">
    <location>
        <begin position="107"/>
        <end position="126"/>
    </location>
</feature>
<evidence type="ECO:0000256" key="1">
    <source>
        <dbReference type="ARBA" id="ARBA00004127"/>
    </source>
</evidence>
<feature type="domain" description="DUF202" evidence="7">
    <location>
        <begin position="102"/>
        <end position="157"/>
    </location>
</feature>
<dbReference type="GO" id="GO:0042144">
    <property type="term" value="P:vacuole fusion, non-autophagic"/>
    <property type="evidence" value="ECO:0007669"/>
    <property type="project" value="TreeGrafter"/>
</dbReference>
<evidence type="ECO:0000256" key="2">
    <source>
        <dbReference type="ARBA" id="ARBA00022692"/>
    </source>
</evidence>
<accession>A0A1Y2G9J3</accession>
<comment type="caution">
    <text evidence="8">The sequence shown here is derived from an EMBL/GenBank/DDBJ whole genome shotgun (WGS) entry which is preliminary data.</text>
</comment>
<keyword evidence="2 6" id="KW-0812">Transmembrane</keyword>
<evidence type="ECO:0000259" key="7">
    <source>
        <dbReference type="Pfam" id="PF02656"/>
    </source>
</evidence>
<dbReference type="Proteomes" id="UP000193648">
    <property type="component" value="Unassembled WGS sequence"/>
</dbReference>
<dbReference type="InParanoid" id="A0A1Y2G9J3"/>